<proteinExistence type="inferred from homology"/>
<keyword evidence="4" id="KW-0539">Nucleus</keyword>
<organism evidence="7 8">
    <name type="scientific">Diatraea saccharalis</name>
    <name type="common">sugarcane borer</name>
    <dbReference type="NCBI Taxonomy" id="40085"/>
    <lineage>
        <taxon>Eukaryota</taxon>
        <taxon>Metazoa</taxon>
        <taxon>Ecdysozoa</taxon>
        <taxon>Arthropoda</taxon>
        <taxon>Hexapoda</taxon>
        <taxon>Insecta</taxon>
        <taxon>Pterygota</taxon>
        <taxon>Neoptera</taxon>
        <taxon>Endopterygota</taxon>
        <taxon>Lepidoptera</taxon>
        <taxon>Glossata</taxon>
        <taxon>Ditrysia</taxon>
        <taxon>Pyraloidea</taxon>
        <taxon>Crambidae</taxon>
        <taxon>Crambinae</taxon>
        <taxon>Diatraea</taxon>
    </lineage>
</organism>
<dbReference type="OrthoDB" id="9936463at2759"/>
<dbReference type="GO" id="GO:0007129">
    <property type="term" value="P:homologous chromosome pairing at meiosis"/>
    <property type="evidence" value="ECO:0007669"/>
    <property type="project" value="TreeGrafter"/>
</dbReference>
<evidence type="ECO:0000313" key="7">
    <source>
        <dbReference type="EMBL" id="CAG9792656.1"/>
    </source>
</evidence>
<dbReference type="PANTHER" id="PTHR15938">
    <property type="entry name" value="TBP-1 INTERACTING PROTEIN"/>
    <property type="match status" value="1"/>
</dbReference>
<dbReference type="GO" id="GO:0000709">
    <property type="term" value="P:meiotic joint molecule formation"/>
    <property type="evidence" value="ECO:0007669"/>
    <property type="project" value="TreeGrafter"/>
</dbReference>
<protein>
    <recommendedName>
        <fullName evidence="6">Homologous-pairing protein 2 winged helix domain-containing protein</fullName>
    </recommendedName>
</protein>
<dbReference type="Pfam" id="PF07106">
    <property type="entry name" value="WHD_TBPIP"/>
    <property type="match status" value="1"/>
</dbReference>
<dbReference type="InterPro" id="IPR010776">
    <property type="entry name" value="Hop2_WH_dom"/>
</dbReference>
<evidence type="ECO:0000256" key="5">
    <source>
        <dbReference type="ARBA" id="ARBA00023254"/>
    </source>
</evidence>
<dbReference type="Proteomes" id="UP001153714">
    <property type="component" value="Chromosome 5"/>
</dbReference>
<reference evidence="7" key="1">
    <citation type="submission" date="2021-12" db="EMBL/GenBank/DDBJ databases">
        <authorList>
            <person name="King R."/>
        </authorList>
    </citation>
    <scope>NUCLEOTIDE SEQUENCE</scope>
</reference>
<dbReference type="GO" id="GO:0003690">
    <property type="term" value="F:double-stranded DNA binding"/>
    <property type="evidence" value="ECO:0007669"/>
    <property type="project" value="TreeGrafter"/>
</dbReference>
<name>A0A9N9RAG9_9NEOP</name>
<keyword evidence="8" id="KW-1185">Reference proteome</keyword>
<gene>
    <name evidence="7" type="ORF">DIATSA_LOCUS10169</name>
</gene>
<reference evidence="7" key="2">
    <citation type="submission" date="2022-10" db="EMBL/GenBank/DDBJ databases">
        <authorList>
            <consortium name="ENA_rothamsted_submissions"/>
            <consortium name="culmorum"/>
            <person name="King R."/>
        </authorList>
    </citation>
    <scope>NUCLEOTIDE SEQUENCE</scope>
</reference>
<dbReference type="GO" id="GO:0010774">
    <property type="term" value="P:meiotic strand invasion involved in reciprocal meiotic recombination"/>
    <property type="evidence" value="ECO:0007669"/>
    <property type="project" value="TreeGrafter"/>
</dbReference>
<evidence type="ECO:0000256" key="1">
    <source>
        <dbReference type="ARBA" id="ARBA00004123"/>
    </source>
</evidence>
<dbReference type="GO" id="GO:0120230">
    <property type="term" value="F:recombinase activator activity"/>
    <property type="evidence" value="ECO:0007669"/>
    <property type="project" value="TreeGrafter"/>
</dbReference>
<dbReference type="GO" id="GO:0120231">
    <property type="term" value="C:DNA recombinase auxiliary factor complex"/>
    <property type="evidence" value="ECO:0007669"/>
    <property type="project" value="TreeGrafter"/>
</dbReference>
<keyword evidence="5" id="KW-0469">Meiosis</keyword>
<evidence type="ECO:0000256" key="4">
    <source>
        <dbReference type="ARBA" id="ARBA00023242"/>
    </source>
</evidence>
<evidence type="ECO:0000256" key="3">
    <source>
        <dbReference type="ARBA" id="ARBA00023172"/>
    </source>
</evidence>
<comment type="similarity">
    <text evidence="2">Belongs to the HOP2 family.</text>
</comment>
<dbReference type="InterPro" id="IPR036388">
    <property type="entry name" value="WH-like_DNA-bd_sf"/>
</dbReference>
<dbReference type="EMBL" id="OU893336">
    <property type="protein sequence ID" value="CAG9792656.1"/>
    <property type="molecule type" value="Genomic_DNA"/>
</dbReference>
<evidence type="ECO:0000256" key="2">
    <source>
        <dbReference type="ARBA" id="ARBA00007922"/>
    </source>
</evidence>
<accession>A0A9N9RAG9</accession>
<evidence type="ECO:0000313" key="8">
    <source>
        <dbReference type="Proteomes" id="UP001153714"/>
    </source>
</evidence>
<dbReference type="PANTHER" id="PTHR15938:SF0">
    <property type="entry name" value="HOMOLOGOUS-PAIRING PROTEIN 2 HOMOLOG"/>
    <property type="match status" value="1"/>
</dbReference>
<comment type="subcellular location">
    <subcellularLocation>
        <location evidence="1">Nucleus</location>
    </subcellularLocation>
</comment>
<dbReference type="AlphaFoldDB" id="A0A9N9RAG9"/>
<dbReference type="GO" id="GO:0000794">
    <property type="term" value="C:condensed nuclear chromosome"/>
    <property type="evidence" value="ECO:0007669"/>
    <property type="project" value="TreeGrafter"/>
</dbReference>
<evidence type="ECO:0000259" key="6">
    <source>
        <dbReference type="Pfam" id="PF07106"/>
    </source>
</evidence>
<dbReference type="Gene3D" id="1.10.10.10">
    <property type="entry name" value="Winged helix-like DNA-binding domain superfamily/Winged helix DNA-binding domain"/>
    <property type="match status" value="1"/>
</dbReference>
<keyword evidence="3" id="KW-0233">DNA recombination</keyword>
<sequence length="165" mass="18707">MASEAILKYLVDTNRPYSCADVTVNLRGAYTKTVVQKTLDALVESGKIRCKLYGKQKVYVALQEDNKENDTDVEDYDSQLKCLSQLLEENISKLKSVESKLKILTSAPTTLAALSQIDQAKQRINSMEIKLNTLRNSTAVISADEKKLILDQHQKLFKEYRYGNR</sequence>
<feature type="domain" description="Homologous-pairing protein 2 winged helix" evidence="6">
    <location>
        <begin position="2"/>
        <end position="61"/>
    </location>
</feature>